<reference evidence="2 3" key="1">
    <citation type="journal article" date="2018" name="Nat. Biotechnol.">
        <title>A standardized bacterial taxonomy based on genome phylogeny substantially revises the tree of life.</title>
        <authorList>
            <person name="Parks D.H."/>
            <person name="Chuvochina M."/>
            <person name="Waite D.W."/>
            <person name="Rinke C."/>
            <person name="Skarshewski A."/>
            <person name="Chaumeil P.A."/>
            <person name="Hugenholtz P."/>
        </authorList>
    </citation>
    <scope>NUCLEOTIDE SEQUENCE [LARGE SCALE GENOMIC DNA]</scope>
    <source>
        <strain evidence="2">UBA9152</strain>
    </source>
</reference>
<feature type="non-terminal residue" evidence="2">
    <location>
        <position position="102"/>
    </location>
</feature>
<dbReference type="GO" id="GO:0050661">
    <property type="term" value="F:NADP binding"/>
    <property type="evidence" value="ECO:0007669"/>
    <property type="project" value="InterPro"/>
</dbReference>
<dbReference type="Proteomes" id="UP000257479">
    <property type="component" value="Unassembled WGS sequence"/>
</dbReference>
<proteinExistence type="predicted"/>
<dbReference type="SUPFAM" id="SSF51735">
    <property type="entry name" value="NAD(P)-binding Rossmann-fold domains"/>
    <property type="match status" value="1"/>
</dbReference>
<evidence type="ECO:0000313" key="3">
    <source>
        <dbReference type="Proteomes" id="UP000257479"/>
    </source>
</evidence>
<gene>
    <name evidence="2" type="ORF">DCP95_06715</name>
</gene>
<evidence type="ECO:0000259" key="1">
    <source>
        <dbReference type="Pfam" id="PF03447"/>
    </source>
</evidence>
<accession>A0A3C1KCN0</accession>
<dbReference type="AlphaFoldDB" id="A0A3C1KCN0"/>
<sequence length="102" mass="10571">MTDYRLLRVALLGAGAVGSQVAALLLKHADELADRAGARLQLAGIAVRSLDAPRDTELPRELFTTDAASLIASSDIVIELIGGIEPAREHILSAIGSGADVV</sequence>
<dbReference type="GO" id="GO:0004412">
    <property type="term" value="F:homoserine dehydrogenase activity"/>
    <property type="evidence" value="ECO:0007669"/>
    <property type="project" value="TreeGrafter"/>
</dbReference>
<evidence type="ECO:0000313" key="2">
    <source>
        <dbReference type="EMBL" id="HAN24253.1"/>
    </source>
</evidence>
<comment type="caution">
    <text evidence="2">The sequence shown here is derived from an EMBL/GenBank/DDBJ whole genome shotgun (WGS) entry which is preliminary data.</text>
</comment>
<dbReference type="InterPro" id="IPR005106">
    <property type="entry name" value="Asp/hSer_DH_NAD-bd"/>
</dbReference>
<dbReference type="PANTHER" id="PTHR43331">
    <property type="entry name" value="HOMOSERINE DEHYDROGENASE"/>
    <property type="match status" value="1"/>
</dbReference>
<protein>
    <submittedName>
        <fullName evidence="2">Homoserine dehydrogenase</fullName>
    </submittedName>
</protein>
<dbReference type="GO" id="GO:0009088">
    <property type="term" value="P:threonine biosynthetic process"/>
    <property type="evidence" value="ECO:0007669"/>
    <property type="project" value="TreeGrafter"/>
</dbReference>
<dbReference type="InterPro" id="IPR036291">
    <property type="entry name" value="NAD(P)-bd_dom_sf"/>
</dbReference>
<dbReference type="EMBL" id="DMNG01000113">
    <property type="protein sequence ID" value="HAN24253.1"/>
    <property type="molecule type" value="Genomic_DNA"/>
</dbReference>
<dbReference type="Gene3D" id="3.40.50.720">
    <property type="entry name" value="NAD(P)-binding Rossmann-like Domain"/>
    <property type="match status" value="1"/>
</dbReference>
<dbReference type="Pfam" id="PF03447">
    <property type="entry name" value="NAD_binding_3"/>
    <property type="match status" value="1"/>
</dbReference>
<name>A0A3C1KCN0_9MICO</name>
<feature type="domain" description="Aspartate/homoserine dehydrogenase NAD-binding" evidence="1">
    <location>
        <begin position="13"/>
        <end position="102"/>
    </location>
</feature>
<dbReference type="PANTHER" id="PTHR43331:SF1">
    <property type="entry name" value="HOMOSERINE DEHYDROGENASE"/>
    <property type="match status" value="1"/>
</dbReference>
<organism evidence="2 3">
    <name type="scientific">Microbacterium ginsengisoli</name>
    <dbReference type="NCBI Taxonomy" id="400772"/>
    <lineage>
        <taxon>Bacteria</taxon>
        <taxon>Bacillati</taxon>
        <taxon>Actinomycetota</taxon>
        <taxon>Actinomycetes</taxon>
        <taxon>Micrococcales</taxon>
        <taxon>Microbacteriaceae</taxon>
        <taxon>Microbacterium</taxon>
    </lineage>
</organism>